<dbReference type="SUPFAM" id="SSF51569">
    <property type="entry name" value="Aldolase"/>
    <property type="match status" value="1"/>
</dbReference>
<reference evidence="2 3" key="2">
    <citation type="submission" date="2020-08" db="EMBL/GenBank/DDBJ databases">
        <authorList>
            <person name="Partida-Martinez L."/>
            <person name="Huntemann M."/>
            <person name="Clum A."/>
            <person name="Wang J."/>
            <person name="Palaniappan K."/>
            <person name="Ritter S."/>
            <person name="Chen I.-M."/>
            <person name="Stamatis D."/>
            <person name="Reddy T."/>
            <person name="O'Malley R."/>
            <person name="Daum C."/>
            <person name="Shapiro N."/>
            <person name="Ivanova N."/>
            <person name="Kyrpides N."/>
            <person name="Woyke T."/>
        </authorList>
    </citation>
    <scope>NUCLEOTIDE SEQUENCE [LARGE SCALE GENOMIC DNA]</scope>
    <source>
        <strain evidence="2 3">AS2.23</strain>
    </source>
</reference>
<dbReference type="AlphaFoldDB" id="A0A7W4XYM2"/>
<dbReference type="Gene3D" id="3.20.20.70">
    <property type="entry name" value="Aldolase class I"/>
    <property type="match status" value="1"/>
</dbReference>
<gene>
    <name evidence="2" type="ORF">FHR75_003235</name>
</gene>
<evidence type="ECO:0000313" key="3">
    <source>
        <dbReference type="Proteomes" id="UP000533269"/>
    </source>
</evidence>
<sequence length="300" mass="31990">MPDQKSLAVGFAKDYAEVAEIRARHPERIAELSRARRRRPLLEADGRLMVVAADHPARGANGVGKDAMAMADRTELLDRLRVALAVPGVDGLLGSADIIEDLTLLGALEGKVVFGSMNRGGLQGATFELDDRFTGYDAQAIEDMNLDGGKFLTRIALDDAGTLPTLTASADAISELAARRLVALIEPFWSSTSGGKVVHDLTAEGVIKSVNVAQALGRTTAYTWLKIPVVDDMERVMESTTLPTLLLGGDPATSPEETFATWRKALALPSVRGLTVGRTLLYPPDGDVESAVKTAVSLVR</sequence>
<proteinExistence type="predicted"/>
<evidence type="ECO:0000259" key="1">
    <source>
        <dbReference type="Pfam" id="PF22649"/>
    </source>
</evidence>
<dbReference type="EMBL" id="JACHVY010000003">
    <property type="protein sequence ID" value="MBB2902404.1"/>
    <property type="molecule type" value="Genomic_DNA"/>
</dbReference>
<protein>
    <recommendedName>
        <fullName evidence="1">Cgl0159-like domain-containing protein</fullName>
    </recommendedName>
</protein>
<organism evidence="2 3">
    <name type="scientific">Kineococcus radiotolerans</name>
    <dbReference type="NCBI Taxonomy" id="131568"/>
    <lineage>
        <taxon>Bacteria</taxon>
        <taxon>Bacillati</taxon>
        <taxon>Actinomycetota</taxon>
        <taxon>Actinomycetes</taxon>
        <taxon>Kineosporiales</taxon>
        <taxon>Kineosporiaceae</taxon>
        <taxon>Kineococcus</taxon>
    </lineage>
</organism>
<dbReference type="Proteomes" id="UP000533269">
    <property type="component" value="Unassembled WGS sequence"/>
</dbReference>
<comment type="caution">
    <text evidence="2">The sequence shown here is derived from an EMBL/GenBank/DDBJ whole genome shotgun (WGS) entry which is preliminary data.</text>
</comment>
<dbReference type="Pfam" id="PF22649">
    <property type="entry name" value="Cgl0159"/>
    <property type="match status" value="1"/>
</dbReference>
<dbReference type="RefSeq" id="WP_183392211.1">
    <property type="nucleotide sequence ID" value="NZ_JACHVY010000003.1"/>
</dbReference>
<name>A0A7W4XYM2_KINRA</name>
<feature type="domain" description="Cgl0159-like" evidence="1">
    <location>
        <begin position="46"/>
        <end position="296"/>
    </location>
</feature>
<accession>A0A7W4XYM2</accession>
<dbReference type="InterPro" id="IPR054574">
    <property type="entry name" value="Cgl0159_dom"/>
</dbReference>
<evidence type="ECO:0000313" key="2">
    <source>
        <dbReference type="EMBL" id="MBB2902404.1"/>
    </source>
</evidence>
<dbReference type="InterPro" id="IPR013785">
    <property type="entry name" value="Aldolase_TIM"/>
</dbReference>
<reference evidence="2 3" key="1">
    <citation type="submission" date="2020-08" db="EMBL/GenBank/DDBJ databases">
        <title>The Agave Microbiome: Exploring the role of microbial communities in plant adaptations to desert environments.</title>
        <authorList>
            <person name="Partida-Martinez L.P."/>
        </authorList>
    </citation>
    <scope>NUCLEOTIDE SEQUENCE [LARGE SCALE GENOMIC DNA]</scope>
    <source>
        <strain evidence="2 3">AS2.23</strain>
    </source>
</reference>